<feature type="compositionally biased region" description="Low complexity" evidence="1">
    <location>
        <begin position="540"/>
        <end position="554"/>
    </location>
</feature>
<feature type="region of interest" description="Disordered" evidence="1">
    <location>
        <begin position="535"/>
        <end position="572"/>
    </location>
</feature>
<dbReference type="InterPro" id="IPR035979">
    <property type="entry name" value="RBD_domain_sf"/>
</dbReference>
<evidence type="ECO:0000313" key="4">
    <source>
        <dbReference type="Proteomes" id="UP000266188"/>
    </source>
</evidence>
<dbReference type="Pfam" id="PF00076">
    <property type="entry name" value="RRM_1"/>
    <property type="match status" value="1"/>
</dbReference>
<evidence type="ECO:0000313" key="3">
    <source>
        <dbReference type="EMBL" id="RJE19700.1"/>
    </source>
</evidence>
<feature type="compositionally biased region" description="Polar residues" evidence="1">
    <location>
        <begin position="93"/>
        <end position="114"/>
    </location>
</feature>
<comment type="caution">
    <text evidence="3">The sequence shown here is derived from an EMBL/GenBank/DDBJ whole genome shotgun (WGS) entry which is preliminary data.</text>
</comment>
<feature type="compositionally biased region" description="Low complexity" evidence="1">
    <location>
        <begin position="629"/>
        <end position="645"/>
    </location>
</feature>
<dbReference type="InterPro" id="IPR000504">
    <property type="entry name" value="RRM_dom"/>
</dbReference>
<dbReference type="InterPro" id="IPR012677">
    <property type="entry name" value="Nucleotide-bd_a/b_plait_sf"/>
</dbReference>
<organism evidence="3 4">
    <name type="scientific">Aspergillus sclerotialis</name>
    <dbReference type="NCBI Taxonomy" id="2070753"/>
    <lineage>
        <taxon>Eukaryota</taxon>
        <taxon>Fungi</taxon>
        <taxon>Dikarya</taxon>
        <taxon>Ascomycota</taxon>
        <taxon>Pezizomycotina</taxon>
        <taxon>Eurotiomycetes</taxon>
        <taxon>Eurotiomycetidae</taxon>
        <taxon>Eurotiales</taxon>
        <taxon>Aspergillaceae</taxon>
        <taxon>Aspergillus</taxon>
        <taxon>Aspergillus subgen. Polypaecilum</taxon>
    </lineage>
</organism>
<feature type="region of interest" description="Disordered" evidence="1">
    <location>
        <begin position="605"/>
        <end position="645"/>
    </location>
</feature>
<dbReference type="EMBL" id="MVGC01000378">
    <property type="protein sequence ID" value="RJE19700.1"/>
    <property type="molecule type" value="Genomic_DNA"/>
</dbReference>
<evidence type="ECO:0000259" key="2">
    <source>
        <dbReference type="Pfam" id="PF00076"/>
    </source>
</evidence>
<dbReference type="AlphaFoldDB" id="A0A3A2ZAR0"/>
<dbReference type="SUPFAM" id="SSF54928">
    <property type="entry name" value="RNA-binding domain, RBD"/>
    <property type="match status" value="1"/>
</dbReference>
<proteinExistence type="predicted"/>
<feature type="compositionally biased region" description="Polar residues" evidence="1">
    <location>
        <begin position="12"/>
        <end position="29"/>
    </location>
</feature>
<protein>
    <recommendedName>
        <fullName evidence="2">RRM domain-containing protein</fullName>
    </recommendedName>
</protein>
<dbReference type="OrthoDB" id="336240at2759"/>
<dbReference type="Proteomes" id="UP000266188">
    <property type="component" value="Unassembled WGS sequence"/>
</dbReference>
<dbReference type="GO" id="GO:0003723">
    <property type="term" value="F:RNA binding"/>
    <property type="evidence" value="ECO:0007669"/>
    <property type="project" value="InterPro"/>
</dbReference>
<feature type="compositionally biased region" description="Basic and acidic residues" evidence="1">
    <location>
        <begin position="555"/>
        <end position="572"/>
    </location>
</feature>
<reference evidence="4" key="1">
    <citation type="submission" date="2017-02" db="EMBL/GenBank/DDBJ databases">
        <authorList>
            <person name="Tafer H."/>
            <person name="Lopandic K."/>
        </authorList>
    </citation>
    <scope>NUCLEOTIDE SEQUENCE [LARGE SCALE GENOMIC DNA]</scope>
    <source>
        <strain evidence="4">CBS 366.77</strain>
    </source>
</reference>
<feature type="domain" description="RRM" evidence="2">
    <location>
        <begin position="175"/>
        <end position="245"/>
    </location>
</feature>
<accession>A0A3A2ZAR0</accession>
<gene>
    <name evidence="3" type="ORF">PHISCL_07955</name>
</gene>
<sequence>MDSSCGKGRGNNRITSTGYSKPWVGQTQPEGAAAAYQQPIGIPYPAGPALGNQRASSETLSVSQSMALQPALPDPFYGSGFVGRPSQAPRAGTSYSSVTCDPSSQLSGMASPLTSDASNALMRSPLTGDTPSHLKVPMRVPEVTRSFEQVALPSEMPIGSLVHQQTPPTFGVAKISNIPYAITKQEIVQFFGRQARLIAPQKGCPVHIIMERSTAKTMDCYVEFDTPNDAKAAVDRVNRIQETGRPPRLGNRHVDVEVSSQDALLKDLFPRAKCIKWQDGFPVLLPNTDPYSSGFTGFLTSEEIVGCLRHAEIPHRSPFSQKCPQRTYESTISTIGKFPWYAKRLYTVGDRNMLFDLVSRHLKALSARIKKSNTVGLDQRLLRDLLYCGLKCPAFNERMKYTLCCNSEDHTEILRFPDMGKWFPFDTLVKMPDFDEPTLLYYVNLIAKGAMNYNEVAGLRNSFPKYNHNLVSIAPYGPVWFEWSFDEARDKVWEEAVQLEMVILCGLIMNGWVELDQQPKPIPIDALRDRLSSTSMSIEPGSSQSVSPQVSHQVSPEDKGKKPAAEDSRSLVPEAKRTLNEIYVTPARRAANKSVRHVSFSDSKASAIPNLDTPTRPFRRGGLHGGFGHRNTLSLSLPSSQPLEE</sequence>
<feature type="region of interest" description="Disordered" evidence="1">
    <location>
        <begin position="1"/>
        <end position="32"/>
    </location>
</feature>
<dbReference type="STRING" id="2070753.A0A3A2ZAR0"/>
<keyword evidence="4" id="KW-1185">Reference proteome</keyword>
<name>A0A3A2ZAR0_9EURO</name>
<dbReference type="Gene3D" id="3.30.70.330">
    <property type="match status" value="1"/>
</dbReference>
<evidence type="ECO:0000256" key="1">
    <source>
        <dbReference type="SAM" id="MobiDB-lite"/>
    </source>
</evidence>
<feature type="region of interest" description="Disordered" evidence="1">
    <location>
        <begin position="83"/>
        <end position="114"/>
    </location>
</feature>